<gene>
    <name evidence="2" type="ORF">PTD2_04741</name>
</gene>
<keyword evidence="1" id="KW-0812">Transmembrane</keyword>
<dbReference type="AlphaFoldDB" id="A4CFN8"/>
<evidence type="ECO:0000313" key="2">
    <source>
        <dbReference type="EMBL" id="EAR26465.1"/>
    </source>
</evidence>
<proteinExistence type="predicted"/>
<dbReference type="EMBL" id="AAOH01000014">
    <property type="protein sequence ID" value="EAR26465.1"/>
    <property type="molecule type" value="Genomic_DNA"/>
</dbReference>
<keyword evidence="1" id="KW-1133">Transmembrane helix</keyword>
<dbReference type="Proteomes" id="UP000006201">
    <property type="component" value="Unassembled WGS sequence"/>
</dbReference>
<protein>
    <submittedName>
        <fullName evidence="2">Uncharacterized protein</fullName>
    </submittedName>
</protein>
<reference evidence="2 3" key="1">
    <citation type="submission" date="2006-02" db="EMBL/GenBank/DDBJ databases">
        <authorList>
            <person name="Moran M.A."/>
            <person name="Kjelleberg S."/>
            <person name="Egan S."/>
            <person name="Saunders N."/>
            <person name="Thomas T."/>
            <person name="Ferriera S."/>
            <person name="Johnson J."/>
            <person name="Kravitz S."/>
            <person name="Halpern A."/>
            <person name="Remington K."/>
            <person name="Beeson K."/>
            <person name="Tran B."/>
            <person name="Rogers Y.-H."/>
            <person name="Friedman R."/>
            <person name="Venter J.C."/>
        </authorList>
    </citation>
    <scope>NUCLEOTIDE SEQUENCE [LARGE SCALE GENOMIC DNA]</scope>
    <source>
        <strain evidence="2 3">D2</strain>
    </source>
</reference>
<sequence length="30" mass="3126">MVPFEVVILALSGSVILLLTGLPLLPVFSS</sequence>
<keyword evidence="1" id="KW-0472">Membrane</keyword>
<dbReference type="HOGENOM" id="CLU_3405007_0_0_6"/>
<keyword evidence="3" id="KW-1185">Reference proteome</keyword>
<comment type="caution">
    <text evidence="2">The sequence shown here is derived from an EMBL/GenBank/DDBJ whole genome shotgun (WGS) entry which is preliminary data.</text>
</comment>
<dbReference type="STRING" id="87626.PTD2_04741"/>
<evidence type="ECO:0000313" key="3">
    <source>
        <dbReference type="Proteomes" id="UP000006201"/>
    </source>
</evidence>
<organism evidence="2 3">
    <name type="scientific">Pseudoalteromonas tunicata D2</name>
    <dbReference type="NCBI Taxonomy" id="87626"/>
    <lineage>
        <taxon>Bacteria</taxon>
        <taxon>Pseudomonadati</taxon>
        <taxon>Pseudomonadota</taxon>
        <taxon>Gammaproteobacteria</taxon>
        <taxon>Alteromonadales</taxon>
        <taxon>Pseudoalteromonadaceae</taxon>
        <taxon>Pseudoalteromonas</taxon>
    </lineage>
</organism>
<evidence type="ECO:0000256" key="1">
    <source>
        <dbReference type="SAM" id="Phobius"/>
    </source>
</evidence>
<accession>A4CFN8</accession>
<feature type="transmembrane region" description="Helical" evidence="1">
    <location>
        <begin position="6"/>
        <end position="28"/>
    </location>
</feature>
<name>A4CFN8_9GAMM</name>